<evidence type="ECO:0000256" key="2">
    <source>
        <dbReference type="ARBA" id="ARBA00022527"/>
    </source>
</evidence>
<evidence type="ECO:0000256" key="5">
    <source>
        <dbReference type="ARBA" id="ARBA00022777"/>
    </source>
</evidence>
<feature type="domain" description="Protein kinase" evidence="9">
    <location>
        <begin position="24"/>
        <end position="291"/>
    </location>
</feature>
<evidence type="ECO:0000256" key="7">
    <source>
        <dbReference type="SAM" id="MobiDB-lite"/>
    </source>
</evidence>
<dbReference type="SMART" id="SM00220">
    <property type="entry name" value="S_TKc"/>
    <property type="match status" value="1"/>
</dbReference>
<evidence type="ECO:0000256" key="6">
    <source>
        <dbReference type="ARBA" id="ARBA00022840"/>
    </source>
</evidence>
<protein>
    <recommendedName>
        <fullName evidence="1">non-specific serine/threonine protein kinase</fullName>
        <ecNumber evidence="1">2.7.11.1</ecNumber>
    </recommendedName>
</protein>
<dbReference type="Gene3D" id="1.10.510.10">
    <property type="entry name" value="Transferase(Phosphotransferase) domain 1"/>
    <property type="match status" value="1"/>
</dbReference>
<dbReference type="Proteomes" id="UP000188929">
    <property type="component" value="Unassembled WGS sequence"/>
</dbReference>
<dbReference type="EMBL" id="MOMC01000013">
    <property type="protein sequence ID" value="ONH32102.1"/>
    <property type="molecule type" value="Genomic_DNA"/>
</dbReference>
<dbReference type="Gene3D" id="3.30.200.20">
    <property type="entry name" value="Phosphorylase Kinase, domain 1"/>
    <property type="match status" value="1"/>
</dbReference>
<dbReference type="SUPFAM" id="SSF56112">
    <property type="entry name" value="Protein kinase-like (PK-like)"/>
    <property type="match status" value="1"/>
</dbReference>
<dbReference type="GO" id="GO:0005524">
    <property type="term" value="F:ATP binding"/>
    <property type="evidence" value="ECO:0007669"/>
    <property type="project" value="UniProtKB-KW"/>
</dbReference>
<dbReference type="PANTHER" id="PTHR43289:SF6">
    <property type="entry name" value="SERINE_THREONINE-PROTEIN KINASE NEKL-3"/>
    <property type="match status" value="1"/>
</dbReference>
<dbReference type="EC" id="2.7.11.1" evidence="1"/>
<keyword evidence="8" id="KW-0472">Membrane</keyword>
<keyword evidence="8" id="KW-1133">Transmembrane helix</keyword>
<reference evidence="11" key="1">
    <citation type="submission" date="2016-10" db="EMBL/GenBank/DDBJ databases">
        <title>Frankia sp. NRRL B-16386 Genome sequencing.</title>
        <authorList>
            <person name="Ghodhbane-Gtari F."/>
            <person name="Swanson E."/>
            <person name="Gueddou A."/>
            <person name="Hezbri K."/>
            <person name="Ktari K."/>
            <person name="Nouioui I."/>
            <person name="Morris K."/>
            <person name="Simpson S."/>
            <person name="Abebe-Akele F."/>
            <person name="Thomas K."/>
            <person name="Gtari M."/>
            <person name="Tisa L.S."/>
        </authorList>
    </citation>
    <scope>NUCLEOTIDE SEQUENCE [LARGE SCALE GENOMIC DNA]</scope>
    <source>
        <strain evidence="11">NRRL B-16386</strain>
    </source>
</reference>
<keyword evidence="5 10" id="KW-0418">Kinase</keyword>
<keyword evidence="11" id="KW-1185">Reference proteome</keyword>
<evidence type="ECO:0000313" key="11">
    <source>
        <dbReference type="Proteomes" id="UP000188929"/>
    </source>
</evidence>
<gene>
    <name evidence="10" type="ORF">BL253_06270</name>
</gene>
<dbReference type="PROSITE" id="PS00108">
    <property type="entry name" value="PROTEIN_KINASE_ST"/>
    <property type="match status" value="1"/>
</dbReference>
<comment type="caution">
    <text evidence="10">The sequence shown here is derived from an EMBL/GenBank/DDBJ whole genome shotgun (WGS) entry which is preliminary data.</text>
</comment>
<evidence type="ECO:0000313" key="10">
    <source>
        <dbReference type="EMBL" id="ONH32102.1"/>
    </source>
</evidence>
<evidence type="ECO:0000256" key="4">
    <source>
        <dbReference type="ARBA" id="ARBA00022741"/>
    </source>
</evidence>
<dbReference type="InterPro" id="IPR011009">
    <property type="entry name" value="Kinase-like_dom_sf"/>
</dbReference>
<dbReference type="InterPro" id="IPR000719">
    <property type="entry name" value="Prot_kinase_dom"/>
</dbReference>
<dbReference type="STRING" id="1834516.BL253_06270"/>
<dbReference type="InterPro" id="IPR008271">
    <property type="entry name" value="Ser/Thr_kinase_AS"/>
</dbReference>
<feature type="region of interest" description="Disordered" evidence="7">
    <location>
        <begin position="296"/>
        <end position="332"/>
    </location>
</feature>
<name>A0A1V2IFW6_9ACTN</name>
<keyword evidence="8" id="KW-0812">Transmembrane</keyword>
<evidence type="ECO:0000256" key="1">
    <source>
        <dbReference type="ARBA" id="ARBA00012513"/>
    </source>
</evidence>
<keyword evidence="4" id="KW-0547">Nucleotide-binding</keyword>
<dbReference type="PANTHER" id="PTHR43289">
    <property type="entry name" value="MITOGEN-ACTIVATED PROTEIN KINASE KINASE KINASE 20-RELATED"/>
    <property type="match status" value="1"/>
</dbReference>
<dbReference type="GO" id="GO:0004674">
    <property type="term" value="F:protein serine/threonine kinase activity"/>
    <property type="evidence" value="ECO:0007669"/>
    <property type="project" value="UniProtKB-KW"/>
</dbReference>
<feature type="transmembrane region" description="Helical" evidence="8">
    <location>
        <begin position="384"/>
        <end position="405"/>
    </location>
</feature>
<dbReference type="AlphaFoldDB" id="A0A1V2IFW6"/>
<keyword evidence="3" id="KW-0808">Transferase</keyword>
<dbReference type="OrthoDB" id="9762169at2"/>
<organism evidence="10 11">
    <name type="scientific">Pseudofrankia asymbiotica</name>
    <dbReference type="NCBI Taxonomy" id="1834516"/>
    <lineage>
        <taxon>Bacteria</taxon>
        <taxon>Bacillati</taxon>
        <taxon>Actinomycetota</taxon>
        <taxon>Actinomycetes</taxon>
        <taxon>Frankiales</taxon>
        <taxon>Frankiaceae</taxon>
        <taxon>Pseudofrankia</taxon>
    </lineage>
</organism>
<feature type="compositionally biased region" description="Low complexity" evidence="7">
    <location>
        <begin position="481"/>
        <end position="512"/>
    </location>
</feature>
<keyword evidence="2 10" id="KW-0723">Serine/threonine-protein kinase</keyword>
<keyword evidence="6" id="KW-0067">ATP-binding</keyword>
<accession>A0A1V2IFW6</accession>
<dbReference type="Pfam" id="PF00069">
    <property type="entry name" value="Pkinase"/>
    <property type="match status" value="1"/>
</dbReference>
<dbReference type="PROSITE" id="PS50011">
    <property type="entry name" value="PROTEIN_KINASE_DOM"/>
    <property type="match status" value="1"/>
</dbReference>
<evidence type="ECO:0000259" key="9">
    <source>
        <dbReference type="PROSITE" id="PS50011"/>
    </source>
</evidence>
<proteinExistence type="predicted"/>
<feature type="region of interest" description="Disordered" evidence="7">
    <location>
        <begin position="346"/>
        <end position="378"/>
    </location>
</feature>
<feature type="region of interest" description="Disordered" evidence="7">
    <location>
        <begin position="411"/>
        <end position="523"/>
    </location>
</feature>
<evidence type="ECO:0000256" key="8">
    <source>
        <dbReference type="SAM" id="Phobius"/>
    </source>
</evidence>
<sequence>MARSASVPPETSRSGTPSIVAGRYRLDAPIGRGGAGVVWRGEDEVLQRHVAVKEILVPLAGAQNERDSIRARVLREARALARLNHPSIVAVHDVVEEAERHWIIMELVDAESLGDVIRNHGPLPPNQVAAIGLALIEALGAAHQKGVLHRDVKPGNVLLGRDGRVRLTDFGIAATEGDMTLTGTGALVGSPAYIAPERIRGSSGTPSSDLWGLGATLYSAVEGSPPYEGPETYAVLSAVVEGRRRPFRNAGPLRPLLADLLDKAAEERPDAGEIRQRLVPIARNSEPVPMFVVNGPSLATAEGGNDDAGLENVSGTDDDGTERGGAGRPAGAPVAAAHLRALEEEISSTNSDELSGLEAVSEEPFAGARGQGGRRRSSDNRRSLMIAAIAAAVVVAAAIVVSLLLTGRDQPADLPHVTVDDTSSVSPTPTPTFSSVPAVIPTEDGPTAAPTRHGTTPRTNAPPTPSATLTASPPASPPTSAPVTTSPSPTKSPTGKPSGGSTPSPTVTSSGSCEVPVLCPANG</sequence>
<evidence type="ECO:0000256" key="3">
    <source>
        <dbReference type="ARBA" id="ARBA00022679"/>
    </source>
</evidence>
<feature type="compositionally biased region" description="Low complexity" evidence="7">
    <location>
        <begin position="415"/>
        <end position="439"/>
    </location>
</feature>
<dbReference type="CDD" id="cd14014">
    <property type="entry name" value="STKc_PknB_like"/>
    <property type="match status" value="1"/>
</dbReference>